<evidence type="ECO:0000313" key="14">
    <source>
        <dbReference type="EMBL" id="MFD1151982.1"/>
    </source>
</evidence>
<dbReference type="Pfam" id="PF07730">
    <property type="entry name" value="HisKA_3"/>
    <property type="match status" value="1"/>
</dbReference>
<dbReference type="CDD" id="cd16917">
    <property type="entry name" value="HATPase_UhpB-NarQ-NarX-like"/>
    <property type="match status" value="1"/>
</dbReference>
<keyword evidence="9" id="KW-0175">Coiled coil</keyword>
<evidence type="ECO:0000256" key="5">
    <source>
        <dbReference type="ARBA" id="ARBA00022741"/>
    </source>
</evidence>
<keyword evidence="15" id="KW-1185">Reference proteome</keyword>
<dbReference type="EC" id="2.7.13.3" evidence="2"/>
<dbReference type="RefSeq" id="WP_380729464.1">
    <property type="nucleotide sequence ID" value="NZ_JBHTLK010000305.1"/>
</dbReference>
<evidence type="ECO:0000256" key="9">
    <source>
        <dbReference type="SAM" id="Coils"/>
    </source>
</evidence>
<evidence type="ECO:0000256" key="7">
    <source>
        <dbReference type="ARBA" id="ARBA00022840"/>
    </source>
</evidence>
<reference evidence="15" key="1">
    <citation type="journal article" date="2019" name="Int. J. Syst. Evol. Microbiol.">
        <title>The Global Catalogue of Microorganisms (GCM) 10K type strain sequencing project: providing services to taxonomists for standard genome sequencing and annotation.</title>
        <authorList>
            <consortium name="The Broad Institute Genomics Platform"/>
            <consortium name="The Broad Institute Genome Sequencing Center for Infectious Disease"/>
            <person name="Wu L."/>
            <person name="Ma J."/>
        </authorList>
    </citation>
    <scope>NUCLEOTIDE SEQUENCE [LARGE SCALE GENOMIC DNA]</scope>
    <source>
        <strain evidence="15">CCUG 60214</strain>
    </source>
</reference>
<comment type="caution">
    <text evidence="14">The sequence shown here is derived from an EMBL/GenBank/DDBJ whole genome shotgun (WGS) entry which is preliminary data.</text>
</comment>
<evidence type="ECO:0000256" key="2">
    <source>
        <dbReference type="ARBA" id="ARBA00012438"/>
    </source>
</evidence>
<keyword evidence="4" id="KW-0808">Transferase</keyword>
<keyword evidence="6 14" id="KW-0418">Kinase</keyword>
<feature type="transmembrane region" description="Helical" evidence="10">
    <location>
        <begin position="47"/>
        <end position="65"/>
    </location>
</feature>
<feature type="domain" description="DUF7134" evidence="13">
    <location>
        <begin position="26"/>
        <end position="146"/>
    </location>
</feature>
<evidence type="ECO:0000259" key="13">
    <source>
        <dbReference type="Pfam" id="PF23539"/>
    </source>
</evidence>
<dbReference type="Proteomes" id="UP001597168">
    <property type="component" value="Unassembled WGS sequence"/>
</dbReference>
<feature type="transmembrane region" description="Helical" evidence="10">
    <location>
        <begin position="21"/>
        <end position="41"/>
    </location>
</feature>
<dbReference type="Gene3D" id="3.30.565.10">
    <property type="entry name" value="Histidine kinase-like ATPase, C-terminal domain"/>
    <property type="match status" value="1"/>
</dbReference>
<feature type="non-terminal residue" evidence="14">
    <location>
        <position position="1"/>
    </location>
</feature>
<proteinExistence type="predicted"/>
<protein>
    <recommendedName>
        <fullName evidence="2">histidine kinase</fullName>
        <ecNumber evidence="2">2.7.13.3</ecNumber>
    </recommendedName>
</protein>
<dbReference type="InterPro" id="IPR055558">
    <property type="entry name" value="DUF7134"/>
</dbReference>
<evidence type="ECO:0000313" key="15">
    <source>
        <dbReference type="Proteomes" id="UP001597168"/>
    </source>
</evidence>
<name>A0ABW3R4I7_9PSEU</name>
<dbReference type="SUPFAM" id="SSF55874">
    <property type="entry name" value="ATPase domain of HSP90 chaperone/DNA topoisomerase II/histidine kinase"/>
    <property type="match status" value="1"/>
</dbReference>
<dbReference type="InterPro" id="IPR003594">
    <property type="entry name" value="HATPase_dom"/>
</dbReference>
<keyword evidence="7" id="KW-0067">ATP-binding</keyword>
<keyword evidence="10" id="KW-0472">Membrane</keyword>
<keyword evidence="8" id="KW-0902">Two-component regulatory system</keyword>
<organism evidence="14 15">
    <name type="scientific">Saccharothrix hoggarensis</name>
    <dbReference type="NCBI Taxonomy" id="913853"/>
    <lineage>
        <taxon>Bacteria</taxon>
        <taxon>Bacillati</taxon>
        <taxon>Actinomycetota</taxon>
        <taxon>Actinomycetes</taxon>
        <taxon>Pseudonocardiales</taxon>
        <taxon>Pseudonocardiaceae</taxon>
        <taxon>Saccharothrix</taxon>
    </lineage>
</organism>
<comment type="catalytic activity">
    <reaction evidence="1">
        <text>ATP + protein L-histidine = ADP + protein N-phospho-L-histidine.</text>
        <dbReference type="EC" id="2.7.13.3"/>
    </reaction>
</comment>
<evidence type="ECO:0000256" key="10">
    <source>
        <dbReference type="SAM" id="Phobius"/>
    </source>
</evidence>
<dbReference type="InterPro" id="IPR011712">
    <property type="entry name" value="Sig_transdc_His_kin_sub3_dim/P"/>
</dbReference>
<feature type="domain" description="Histidine kinase/HSP90-like ATPase" evidence="11">
    <location>
        <begin position="299"/>
        <end position="386"/>
    </location>
</feature>
<evidence type="ECO:0000256" key="6">
    <source>
        <dbReference type="ARBA" id="ARBA00022777"/>
    </source>
</evidence>
<dbReference type="PANTHER" id="PTHR24421">
    <property type="entry name" value="NITRATE/NITRITE SENSOR PROTEIN NARX-RELATED"/>
    <property type="match status" value="1"/>
</dbReference>
<dbReference type="Pfam" id="PF02518">
    <property type="entry name" value="HATPase_c"/>
    <property type="match status" value="1"/>
</dbReference>
<dbReference type="PANTHER" id="PTHR24421:SF10">
    <property type="entry name" value="NITRATE_NITRITE SENSOR PROTEIN NARQ"/>
    <property type="match status" value="1"/>
</dbReference>
<dbReference type="EMBL" id="JBHTLK010000305">
    <property type="protein sequence ID" value="MFD1151982.1"/>
    <property type="molecule type" value="Genomic_DNA"/>
</dbReference>
<gene>
    <name evidence="14" type="ORF">ACFQ3T_32995</name>
</gene>
<dbReference type="Pfam" id="PF23539">
    <property type="entry name" value="DUF7134"/>
    <property type="match status" value="1"/>
</dbReference>
<keyword evidence="10" id="KW-0812">Transmembrane</keyword>
<keyword evidence="3" id="KW-0597">Phosphoprotein</keyword>
<evidence type="ECO:0000256" key="8">
    <source>
        <dbReference type="ARBA" id="ARBA00023012"/>
    </source>
</evidence>
<dbReference type="GO" id="GO:0016301">
    <property type="term" value="F:kinase activity"/>
    <property type="evidence" value="ECO:0007669"/>
    <property type="project" value="UniProtKB-KW"/>
</dbReference>
<keyword evidence="10" id="KW-1133">Transmembrane helix</keyword>
<keyword evidence="5" id="KW-0547">Nucleotide-binding</keyword>
<evidence type="ECO:0000256" key="3">
    <source>
        <dbReference type="ARBA" id="ARBA00022553"/>
    </source>
</evidence>
<evidence type="ECO:0000259" key="12">
    <source>
        <dbReference type="Pfam" id="PF07730"/>
    </source>
</evidence>
<evidence type="ECO:0000256" key="4">
    <source>
        <dbReference type="ARBA" id="ARBA00022679"/>
    </source>
</evidence>
<sequence length="389" mass="40793">PAARATTIRRGGERTMARADIALGGGLAALVIGLSLLGVGPDGPDGPPDWGAVALAVALGVAVAVRRRHPWVSLLAANAVTFAWFDLGYHGRLVTVAPLIACYTLAAHRGWREGVGGVLVTAAVTVLSVRVAMGGEWLDDKVFNAVPLEAAATALGAAVHSHRAFRAGARERAEQIAQARTEQAKAQAAEERLEIARELHDVFGHTMAAISVQAGVAVHVMGRRPEQAAEALQAIKRISDDGLAEVQVLLGVMRSENVRALTATGGLAQLDKLLDVAGVDVELSVAGDDRAVPVAVDLAAFRVVQESLTNVRRHSDASEVWVALTYREDSLEVVVRDNGSPGAPRPSPVGGHGIEGMRARAEALGGELTAGRVSDGFEVRCRLPTREVR</sequence>
<feature type="domain" description="Signal transduction histidine kinase subgroup 3 dimerisation and phosphoacceptor" evidence="12">
    <location>
        <begin position="191"/>
        <end position="256"/>
    </location>
</feature>
<dbReference type="Gene3D" id="1.20.5.1930">
    <property type="match status" value="1"/>
</dbReference>
<feature type="coiled-coil region" evidence="9">
    <location>
        <begin position="172"/>
        <end position="199"/>
    </location>
</feature>
<evidence type="ECO:0000256" key="1">
    <source>
        <dbReference type="ARBA" id="ARBA00000085"/>
    </source>
</evidence>
<dbReference type="InterPro" id="IPR036890">
    <property type="entry name" value="HATPase_C_sf"/>
</dbReference>
<evidence type="ECO:0000259" key="11">
    <source>
        <dbReference type="Pfam" id="PF02518"/>
    </source>
</evidence>
<dbReference type="InterPro" id="IPR050482">
    <property type="entry name" value="Sensor_HK_TwoCompSys"/>
</dbReference>
<accession>A0ABW3R4I7</accession>